<dbReference type="AlphaFoldDB" id="A0A2H3KPL9"/>
<gene>
    <name evidence="1" type="ORF">A9Q02_12125</name>
</gene>
<evidence type="ECO:0000313" key="1">
    <source>
        <dbReference type="EMBL" id="PDV99387.1"/>
    </source>
</evidence>
<accession>A0A2H3KPL9</accession>
<keyword evidence="2" id="KW-1185">Reference proteome</keyword>
<dbReference type="Proteomes" id="UP000220922">
    <property type="component" value="Unassembled WGS sequence"/>
</dbReference>
<dbReference type="RefSeq" id="WP_097651862.1">
    <property type="nucleotide sequence ID" value="NZ_LYXE01000072.1"/>
</dbReference>
<evidence type="ECO:0000313" key="2">
    <source>
        <dbReference type="Proteomes" id="UP000220922"/>
    </source>
</evidence>
<comment type="caution">
    <text evidence="1">The sequence shown here is derived from an EMBL/GenBank/DDBJ whole genome shotgun (WGS) entry which is preliminary data.</text>
</comment>
<dbReference type="OrthoDB" id="166811at2"/>
<reference evidence="1 2" key="1">
    <citation type="submission" date="2016-05" db="EMBL/GenBank/DDBJ databases">
        <authorList>
            <person name="Lavstsen T."/>
            <person name="Jespersen J.S."/>
        </authorList>
    </citation>
    <scope>NUCLEOTIDE SEQUENCE [LARGE SCALE GENOMIC DNA]</scope>
    <source>
        <strain evidence="1 2">B7-9</strain>
    </source>
</reference>
<sequence length="64" mass="7423">MSSSLELRRYKAPRWISTPAGQWAYEVNAEWRKQADGTFAVSERRLLLEEAEKLQKVAVEAQQD</sequence>
<name>A0A2H3KPL9_9CHLR</name>
<proteinExistence type="predicted"/>
<organism evidence="1 2">
    <name type="scientific">Candidatus Chloroploca asiatica</name>
    <dbReference type="NCBI Taxonomy" id="1506545"/>
    <lineage>
        <taxon>Bacteria</taxon>
        <taxon>Bacillati</taxon>
        <taxon>Chloroflexota</taxon>
        <taxon>Chloroflexia</taxon>
        <taxon>Chloroflexales</taxon>
        <taxon>Chloroflexineae</taxon>
        <taxon>Oscillochloridaceae</taxon>
        <taxon>Candidatus Chloroploca</taxon>
    </lineage>
</organism>
<dbReference type="EMBL" id="LYXE01000072">
    <property type="protein sequence ID" value="PDV99387.1"/>
    <property type="molecule type" value="Genomic_DNA"/>
</dbReference>
<protein>
    <submittedName>
        <fullName evidence="1">Uncharacterized protein</fullName>
    </submittedName>
</protein>